<gene>
    <name evidence="2" type="ordered locus">MCON_3260</name>
</gene>
<dbReference type="EMBL" id="CP002565">
    <property type="protein sequence ID" value="AEB69533.1"/>
    <property type="molecule type" value="Genomic_DNA"/>
</dbReference>
<dbReference type="InParanoid" id="F4BUF6"/>
<sequence>MKLRAKLYSIVFVASSRASSTKTRIETPTPWLLLRCSPIHQEQVPRKQGLKHGQSIIPRDIDGTSRASSTKTRIETPMSPGRGSHVTDGKPDILIRPC</sequence>
<name>F4BUF6_METSG</name>
<reference evidence="2 3" key="1">
    <citation type="journal article" date="2011" name="J. Bacteriol.">
        <title>Complete genome sequence of Methanosaeta concilii, a specialist in aceticlastic methanogenesis.</title>
        <authorList>
            <person name="Barber R.D."/>
            <person name="Zhang L."/>
            <person name="Harnack M."/>
            <person name="Olson M.V."/>
            <person name="Kaul R."/>
            <person name="Ingram-Smith C."/>
            <person name="Smith K.S."/>
        </authorList>
    </citation>
    <scope>NUCLEOTIDE SEQUENCE [LARGE SCALE GENOMIC DNA]</scope>
    <source>
        <strain evidence="3">ATCC 5969 / DSM 3671 / JCM 10134 / NBRC 103675 / OCM 69 / GP-6</strain>
    </source>
</reference>
<dbReference type="KEGG" id="mcj:MCON_3260"/>
<accession>F4BUF6</accession>
<feature type="compositionally biased region" description="Basic and acidic residues" evidence="1">
    <location>
        <begin position="85"/>
        <end position="98"/>
    </location>
</feature>
<dbReference type="HOGENOM" id="CLU_2327255_0_0_2"/>
<evidence type="ECO:0000313" key="2">
    <source>
        <dbReference type="EMBL" id="AEB69533.1"/>
    </source>
</evidence>
<feature type="region of interest" description="Disordered" evidence="1">
    <location>
        <begin position="44"/>
        <end position="98"/>
    </location>
</feature>
<organism evidence="2 3">
    <name type="scientific">Methanothrix soehngenii (strain ATCC 5969 / DSM 3671 / JCM 10134 / NBRC 103675 / OCM 69 / GP-6)</name>
    <name type="common">Methanosaeta concilii</name>
    <dbReference type="NCBI Taxonomy" id="990316"/>
    <lineage>
        <taxon>Archaea</taxon>
        <taxon>Methanobacteriati</taxon>
        <taxon>Methanobacteriota</taxon>
        <taxon>Stenosarchaea group</taxon>
        <taxon>Methanomicrobia</taxon>
        <taxon>Methanotrichales</taxon>
        <taxon>Methanotrichaceae</taxon>
        <taxon>Methanothrix</taxon>
    </lineage>
</organism>
<dbReference type="AlphaFoldDB" id="F4BUF6"/>
<protein>
    <submittedName>
        <fullName evidence="2">Uncharacterized protein</fullName>
    </submittedName>
</protein>
<evidence type="ECO:0000256" key="1">
    <source>
        <dbReference type="SAM" id="MobiDB-lite"/>
    </source>
</evidence>
<keyword evidence="3" id="KW-1185">Reference proteome</keyword>
<evidence type="ECO:0000313" key="3">
    <source>
        <dbReference type="Proteomes" id="UP000007807"/>
    </source>
</evidence>
<proteinExistence type="predicted"/>
<dbReference type="Proteomes" id="UP000007807">
    <property type="component" value="Chromosome"/>
</dbReference>